<reference evidence="2" key="2">
    <citation type="submission" date="2021-04" db="EMBL/GenBank/DDBJ databases">
        <authorList>
            <person name="Gilroy R."/>
        </authorList>
    </citation>
    <scope>NUCLEOTIDE SEQUENCE</scope>
    <source>
        <strain evidence="2">ChiSxjej5B17-1746</strain>
    </source>
</reference>
<sequence>MRFPKALLMAGILVLGLGVHAQAADYVTQKAGNVSIDLPKGWEVAPKDFMAKLASSNPNILLLAQGPDNGFPKLTVVKSPDPATQAQFKALDAAQLDALCKGFNANIAARFGDKLKATCEKVKGGSAAALSTRMTLPAEGKTPELTNINWSYPNGGNGVAVSVMFPSKDNAKYTGEVMKTLGSVKFAK</sequence>
<feature type="chain" id="PRO_5038736374" evidence="1">
    <location>
        <begin position="24"/>
        <end position="188"/>
    </location>
</feature>
<evidence type="ECO:0000313" key="3">
    <source>
        <dbReference type="Proteomes" id="UP000824264"/>
    </source>
</evidence>
<dbReference type="EMBL" id="DXGI01000259">
    <property type="protein sequence ID" value="HIW78852.1"/>
    <property type="molecule type" value="Genomic_DNA"/>
</dbReference>
<dbReference type="AlphaFoldDB" id="A0A9D1U8W2"/>
<evidence type="ECO:0000256" key="1">
    <source>
        <dbReference type="SAM" id="SignalP"/>
    </source>
</evidence>
<name>A0A9D1U8W2_9BACT</name>
<gene>
    <name evidence="2" type="ORF">H9874_06880</name>
</gene>
<comment type="caution">
    <text evidence="2">The sequence shown here is derived from an EMBL/GenBank/DDBJ whole genome shotgun (WGS) entry which is preliminary data.</text>
</comment>
<dbReference type="Proteomes" id="UP000824264">
    <property type="component" value="Unassembled WGS sequence"/>
</dbReference>
<keyword evidence="1" id="KW-0732">Signal</keyword>
<evidence type="ECO:0000313" key="2">
    <source>
        <dbReference type="EMBL" id="HIW78852.1"/>
    </source>
</evidence>
<protein>
    <submittedName>
        <fullName evidence="2">Uncharacterized protein</fullName>
    </submittedName>
</protein>
<organism evidence="2 3">
    <name type="scientific">Candidatus Bilophila faecipullorum</name>
    <dbReference type="NCBI Taxonomy" id="2838482"/>
    <lineage>
        <taxon>Bacteria</taxon>
        <taxon>Pseudomonadati</taxon>
        <taxon>Thermodesulfobacteriota</taxon>
        <taxon>Desulfovibrionia</taxon>
        <taxon>Desulfovibrionales</taxon>
        <taxon>Desulfovibrionaceae</taxon>
        <taxon>Bilophila</taxon>
    </lineage>
</organism>
<proteinExistence type="predicted"/>
<reference evidence="2" key="1">
    <citation type="journal article" date="2021" name="PeerJ">
        <title>Extensive microbial diversity within the chicken gut microbiome revealed by metagenomics and culture.</title>
        <authorList>
            <person name="Gilroy R."/>
            <person name="Ravi A."/>
            <person name="Getino M."/>
            <person name="Pursley I."/>
            <person name="Horton D.L."/>
            <person name="Alikhan N.F."/>
            <person name="Baker D."/>
            <person name="Gharbi K."/>
            <person name="Hall N."/>
            <person name="Watson M."/>
            <person name="Adriaenssens E.M."/>
            <person name="Foster-Nyarko E."/>
            <person name="Jarju S."/>
            <person name="Secka A."/>
            <person name="Antonio M."/>
            <person name="Oren A."/>
            <person name="Chaudhuri R.R."/>
            <person name="La Ragione R."/>
            <person name="Hildebrand F."/>
            <person name="Pallen M.J."/>
        </authorList>
    </citation>
    <scope>NUCLEOTIDE SEQUENCE</scope>
    <source>
        <strain evidence="2">ChiSxjej5B17-1746</strain>
    </source>
</reference>
<feature type="signal peptide" evidence="1">
    <location>
        <begin position="1"/>
        <end position="23"/>
    </location>
</feature>
<accession>A0A9D1U8W2</accession>